<sequence length="239" mass="26334">MIGAPTDWTSTRLDAKVRLVVDRTAPTLPAEIEAMIAAFWAEQCALRPSLFNGRVFCADRVTASEIGGHWTEYRRTFAQLLQPSLFPLLSIRALAVNGLVECADGLILGRRQPGSIYLPGCWQAAPAGNVEAREDDSLDLEDQLLAELQEELGLGRDDVDLLRAVAAIEHGVSHVIDVGFLLRTRLDFAQVRERHAQSGNDEYDVLRLVPVAGIEQFVAETGPALLPSARILIDRWQAR</sequence>
<dbReference type="PROSITE" id="PS51462">
    <property type="entry name" value="NUDIX"/>
    <property type="match status" value="1"/>
</dbReference>
<dbReference type="KEGG" id="lck:HN018_13420"/>
<dbReference type="EMBL" id="CP053708">
    <property type="protein sequence ID" value="QKE90904.1"/>
    <property type="molecule type" value="Genomic_DNA"/>
</dbReference>
<feature type="domain" description="Nudix hydrolase" evidence="1">
    <location>
        <begin position="91"/>
        <end position="231"/>
    </location>
</feature>
<protein>
    <recommendedName>
        <fullName evidence="1">Nudix hydrolase domain-containing protein</fullName>
    </recommendedName>
</protein>
<organism evidence="2 3">
    <name type="scientific">Lichenicola cladoniae</name>
    <dbReference type="NCBI Taxonomy" id="1484109"/>
    <lineage>
        <taxon>Bacteria</taxon>
        <taxon>Pseudomonadati</taxon>
        <taxon>Pseudomonadota</taxon>
        <taxon>Alphaproteobacteria</taxon>
        <taxon>Acetobacterales</taxon>
        <taxon>Acetobacteraceae</taxon>
        <taxon>Lichenicola</taxon>
    </lineage>
</organism>
<reference evidence="2 3" key="1">
    <citation type="journal article" date="2014" name="World J. Microbiol. Biotechnol.">
        <title>Biodiversity and physiological characteristics of Antarctic and Arctic lichens-associated bacteria.</title>
        <authorList>
            <person name="Lee Y.M."/>
            <person name="Kim E.H."/>
            <person name="Lee H.K."/>
            <person name="Hong S.G."/>
        </authorList>
    </citation>
    <scope>NUCLEOTIDE SEQUENCE [LARGE SCALE GENOMIC DNA]</scope>
    <source>
        <strain evidence="2 3">PAMC 26569</strain>
    </source>
</reference>
<evidence type="ECO:0000259" key="1">
    <source>
        <dbReference type="PROSITE" id="PS51462"/>
    </source>
</evidence>
<evidence type="ECO:0000313" key="2">
    <source>
        <dbReference type="EMBL" id="QKE90904.1"/>
    </source>
</evidence>
<dbReference type="RefSeq" id="WP_171836627.1">
    <property type="nucleotide sequence ID" value="NZ_CP053708.1"/>
</dbReference>
<keyword evidence="3" id="KW-1185">Reference proteome</keyword>
<name>A0A6M8HR23_9PROT</name>
<gene>
    <name evidence="2" type="ORF">HN018_13420</name>
</gene>
<dbReference type="InterPro" id="IPR000086">
    <property type="entry name" value="NUDIX_hydrolase_dom"/>
</dbReference>
<dbReference type="AlphaFoldDB" id="A0A6M8HR23"/>
<dbReference type="Proteomes" id="UP000500767">
    <property type="component" value="Chromosome"/>
</dbReference>
<dbReference type="GO" id="GO:0003824">
    <property type="term" value="F:catalytic activity"/>
    <property type="evidence" value="ECO:0007669"/>
    <property type="project" value="UniProtKB-ARBA"/>
</dbReference>
<dbReference type="Gene3D" id="3.90.79.10">
    <property type="entry name" value="Nucleoside Triphosphate Pyrophosphohydrolase"/>
    <property type="match status" value="1"/>
</dbReference>
<accession>A0A6M8HR23</accession>
<dbReference type="InterPro" id="IPR015797">
    <property type="entry name" value="NUDIX_hydrolase-like_dom_sf"/>
</dbReference>
<dbReference type="SUPFAM" id="SSF55811">
    <property type="entry name" value="Nudix"/>
    <property type="match status" value="1"/>
</dbReference>
<evidence type="ECO:0000313" key="3">
    <source>
        <dbReference type="Proteomes" id="UP000500767"/>
    </source>
</evidence>
<proteinExistence type="predicted"/>